<evidence type="ECO:0000313" key="1">
    <source>
        <dbReference type="EMBL" id="EGG52038.1"/>
    </source>
</evidence>
<proteinExistence type="predicted"/>
<keyword evidence="2" id="KW-1185">Reference proteome</keyword>
<protein>
    <submittedName>
        <fullName evidence="1">Uncharacterized protein</fullName>
    </submittedName>
</protein>
<dbReference type="STRING" id="762982.HMPREF9442_02538"/>
<evidence type="ECO:0000313" key="2">
    <source>
        <dbReference type="Proteomes" id="UP000005546"/>
    </source>
</evidence>
<dbReference type="AlphaFoldDB" id="F3QWF6"/>
<accession>F3QWF6</accession>
<dbReference type="EMBL" id="AFBR01000072">
    <property type="protein sequence ID" value="EGG52038.1"/>
    <property type="molecule type" value="Genomic_DNA"/>
</dbReference>
<sequence length="46" mass="4996">MSVCLEFLGIGIFRDASAEMAATYHSVIGTVKLHGGSIWNFIGTFF</sequence>
<dbReference type="eggNOG" id="ENOG5030ZQN">
    <property type="taxonomic scope" value="Bacteria"/>
</dbReference>
<name>F3QWF6_9BACT</name>
<comment type="caution">
    <text evidence="1">The sequence shown here is derived from an EMBL/GenBank/DDBJ whole genome shotgun (WGS) entry which is preliminary data.</text>
</comment>
<dbReference type="Proteomes" id="UP000005546">
    <property type="component" value="Unassembled WGS sequence"/>
</dbReference>
<gene>
    <name evidence="1" type="ORF">HMPREF9442_02538</name>
</gene>
<dbReference type="HOGENOM" id="CLU_3186919_0_0_10"/>
<organism evidence="1 2">
    <name type="scientific">Paraprevotella xylaniphila YIT 11841</name>
    <dbReference type="NCBI Taxonomy" id="762982"/>
    <lineage>
        <taxon>Bacteria</taxon>
        <taxon>Pseudomonadati</taxon>
        <taxon>Bacteroidota</taxon>
        <taxon>Bacteroidia</taxon>
        <taxon>Bacteroidales</taxon>
        <taxon>Prevotellaceae</taxon>
        <taxon>Paraprevotella</taxon>
    </lineage>
</organism>
<reference evidence="1 2" key="1">
    <citation type="submission" date="2011-02" db="EMBL/GenBank/DDBJ databases">
        <authorList>
            <person name="Weinstock G."/>
            <person name="Sodergren E."/>
            <person name="Clifton S."/>
            <person name="Fulton L."/>
            <person name="Fulton B."/>
            <person name="Courtney L."/>
            <person name="Fronick C."/>
            <person name="Harrison M."/>
            <person name="Strong C."/>
            <person name="Farmer C."/>
            <person name="Delahaunty K."/>
            <person name="Markovic C."/>
            <person name="Hall O."/>
            <person name="Minx P."/>
            <person name="Tomlinson C."/>
            <person name="Mitreva M."/>
            <person name="Hou S."/>
            <person name="Chen J."/>
            <person name="Wollam A."/>
            <person name="Pepin K.H."/>
            <person name="Johnson M."/>
            <person name="Bhonagiri V."/>
            <person name="Zhang X."/>
            <person name="Suruliraj S."/>
            <person name="Warren W."/>
            <person name="Chinwalla A."/>
            <person name="Mardis E.R."/>
            <person name="Wilson R.K."/>
        </authorList>
    </citation>
    <scope>NUCLEOTIDE SEQUENCE [LARGE SCALE GENOMIC DNA]</scope>
    <source>
        <strain evidence="1 2">YIT 11841</strain>
    </source>
</reference>